<dbReference type="InterPro" id="IPR000594">
    <property type="entry name" value="ThiF_NAD_FAD-bd"/>
</dbReference>
<gene>
    <name evidence="2" type="ORF">IMC76_02680</name>
</gene>
<dbReference type="Gene3D" id="3.40.50.720">
    <property type="entry name" value="NAD(P)-binding Rossmann-like Domain"/>
    <property type="match status" value="1"/>
</dbReference>
<dbReference type="RefSeq" id="WP_034971400.1">
    <property type="nucleotide sequence ID" value="NZ_CP053842.1"/>
</dbReference>
<dbReference type="GO" id="GO:0016779">
    <property type="term" value="F:nucleotidyltransferase activity"/>
    <property type="evidence" value="ECO:0007669"/>
    <property type="project" value="UniProtKB-KW"/>
</dbReference>
<name>A0A7M1LJZ4_9BACT</name>
<dbReference type="InterPro" id="IPR045886">
    <property type="entry name" value="ThiF/MoeB/HesA"/>
</dbReference>
<keyword evidence="2" id="KW-0548">Nucleotidyltransferase</keyword>
<sequence length="215" mass="23495">MLVGDENFSKLQSAKVLICGVGGVGGVCAEVLYRSGVVNLTLIDCDSFEITNQNRQIGSENLGSKKVEVFKSKMAEISAIHAKIDAEFIKNFDFSEFDFVVDAIDDIPAKVFLANALANKKDGLITNKPKFVSSMGGAKRLNPGLISITNIWKTKDDALARKFRYELRKSGFNGDFDVVYSNETPNCTNLGSFMGVTATFGNFLASYVFKNLISN</sequence>
<dbReference type="GO" id="GO:0008641">
    <property type="term" value="F:ubiquitin-like modifier activating enzyme activity"/>
    <property type="evidence" value="ECO:0007669"/>
    <property type="project" value="InterPro"/>
</dbReference>
<organism evidence="2 3">
    <name type="scientific">Campylobacter corcagiensis</name>
    <dbReference type="NCBI Taxonomy" id="1448857"/>
    <lineage>
        <taxon>Bacteria</taxon>
        <taxon>Pseudomonadati</taxon>
        <taxon>Campylobacterota</taxon>
        <taxon>Epsilonproteobacteria</taxon>
        <taxon>Campylobacterales</taxon>
        <taxon>Campylobacteraceae</taxon>
        <taxon>Campylobacter</taxon>
    </lineage>
</organism>
<evidence type="ECO:0000313" key="3">
    <source>
        <dbReference type="Proteomes" id="UP000594749"/>
    </source>
</evidence>
<dbReference type="GO" id="GO:0061504">
    <property type="term" value="P:cyclic threonylcarbamoyladenosine biosynthetic process"/>
    <property type="evidence" value="ECO:0007669"/>
    <property type="project" value="TreeGrafter"/>
</dbReference>
<dbReference type="Pfam" id="PF00899">
    <property type="entry name" value="ThiF"/>
    <property type="match status" value="1"/>
</dbReference>
<dbReference type="EMBL" id="CP063078">
    <property type="protein sequence ID" value="QOQ88126.1"/>
    <property type="molecule type" value="Genomic_DNA"/>
</dbReference>
<keyword evidence="2" id="KW-0808">Transferase</keyword>
<dbReference type="PANTHER" id="PTHR43267">
    <property type="entry name" value="TRNA THREONYLCARBAMOYLADENOSINE DEHYDRATASE"/>
    <property type="match status" value="1"/>
</dbReference>
<feature type="domain" description="THIF-type NAD/FAD binding fold" evidence="1">
    <location>
        <begin position="2"/>
        <end position="127"/>
    </location>
</feature>
<dbReference type="SUPFAM" id="SSF69572">
    <property type="entry name" value="Activating enzymes of the ubiquitin-like proteins"/>
    <property type="match status" value="1"/>
</dbReference>
<dbReference type="OrthoDB" id="9804150at2"/>
<dbReference type="GO" id="GO:0061503">
    <property type="term" value="F:tRNA threonylcarbamoyladenosine dehydratase"/>
    <property type="evidence" value="ECO:0007669"/>
    <property type="project" value="TreeGrafter"/>
</dbReference>
<dbReference type="PANTHER" id="PTHR43267:SF1">
    <property type="entry name" value="TRNA THREONYLCARBAMOYLADENOSINE DEHYDRATASE"/>
    <property type="match status" value="1"/>
</dbReference>
<accession>A0A7M1LJZ4</accession>
<dbReference type="AlphaFoldDB" id="A0A7M1LJZ4"/>
<evidence type="ECO:0000313" key="2">
    <source>
        <dbReference type="EMBL" id="QOQ88126.1"/>
    </source>
</evidence>
<dbReference type="Proteomes" id="UP000594749">
    <property type="component" value="Chromosome"/>
</dbReference>
<evidence type="ECO:0000259" key="1">
    <source>
        <dbReference type="Pfam" id="PF00899"/>
    </source>
</evidence>
<reference evidence="2 3" key="1">
    <citation type="submission" date="2020-10" db="EMBL/GenBank/DDBJ databases">
        <title>Campylobacter and Helicobacter PacBio genomes.</title>
        <authorList>
            <person name="Lane C."/>
        </authorList>
    </citation>
    <scope>NUCLEOTIDE SEQUENCE [LARGE SCALE GENOMIC DNA]</scope>
    <source>
        <strain evidence="2 3">2016D-0077</strain>
    </source>
</reference>
<protein>
    <submittedName>
        <fullName evidence="2">ThiF family adenylyltransferase</fullName>
    </submittedName>
</protein>
<proteinExistence type="predicted"/>
<keyword evidence="3" id="KW-1185">Reference proteome</keyword>
<dbReference type="InterPro" id="IPR035985">
    <property type="entry name" value="Ubiquitin-activating_enz"/>
</dbReference>